<keyword evidence="1" id="KW-0343">GTPase activation</keyword>
<dbReference type="AlphaFoldDB" id="A0A4P9X5X1"/>
<dbReference type="InterPro" id="IPR032675">
    <property type="entry name" value="LRR_dom_sf"/>
</dbReference>
<dbReference type="PANTHER" id="PTHR24113">
    <property type="entry name" value="RAN GTPASE-ACTIVATING PROTEIN 1"/>
    <property type="match status" value="1"/>
</dbReference>
<gene>
    <name evidence="5" type="ORF">CXG81DRAFT_26767</name>
</gene>
<evidence type="ECO:0000313" key="5">
    <source>
        <dbReference type="EMBL" id="RKP00538.1"/>
    </source>
</evidence>
<dbReference type="GO" id="GO:0005096">
    <property type="term" value="F:GTPase activator activity"/>
    <property type="evidence" value="ECO:0007669"/>
    <property type="project" value="UniProtKB-KW"/>
</dbReference>
<proteinExistence type="predicted"/>
<dbReference type="Pfam" id="PF13516">
    <property type="entry name" value="LRR_6"/>
    <property type="match status" value="2"/>
</dbReference>
<dbReference type="InterPro" id="IPR027038">
    <property type="entry name" value="RanGap"/>
</dbReference>
<protein>
    <recommendedName>
        <fullName evidence="7">RNI-like protein</fullName>
    </recommendedName>
</protein>
<dbReference type="SMART" id="SM00368">
    <property type="entry name" value="LRR_RI"/>
    <property type="match status" value="4"/>
</dbReference>
<dbReference type="Gene3D" id="3.80.10.10">
    <property type="entry name" value="Ribonuclease Inhibitor"/>
    <property type="match status" value="2"/>
</dbReference>
<evidence type="ECO:0000256" key="2">
    <source>
        <dbReference type="ARBA" id="ARBA00022614"/>
    </source>
</evidence>
<dbReference type="GO" id="GO:0006913">
    <property type="term" value="P:nucleocytoplasmic transport"/>
    <property type="evidence" value="ECO:0007669"/>
    <property type="project" value="TreeGrafter"/>
</dbReference>
<dbReference type="GO" id="GO:0005634">
    <property type="term" value="C:nucleus"/>
    <property type="evidence" value="ECO:0007669"/>
    <property type="project" value="TreeGrafter"/>
</dbReference>
<evidence type="ECO:0000256" key="1">
    <source>
        <dbReference type="ARBA" id="ARBA00022468"/>
    </source>
</evidence>
<keyword evidence="2" id="KW-0433">Leucine-rich repeat</keyword>
<keyword evidence="3" id="KW-0677">Repeat</keyword>
<sequence length="580" mass="60895">MAAVTASAVRLPSQASLARSESIAVHPNAAAAGAADVPRSVLASAANLPALDAAASHAAIHRPEEHVASESAQDPVVTAQDAAGATPSGPRGRLGSGHSKDAEEYGTAEELAHLTPEERLLANRRIIAEDPTWNLAPITPLTTLALNVLLRHVATHPALHRMPTHFRAAFLAGLPLDLPLHLAARMIHDDAYWVARTKHAFPAGVPTALAQGAGRARFFELHVQRLIEAFDPMTDTVTALREQLKIAGPFLKSLHVTSIHVVPASVDVHGKPRIVPMGQVLELLPHLEELEIYYGPRDCGIDFDWSMFGLSLALAQELAQGFAHTPRLATLSLTRSKITDAVVQVLLDALQARATPLAALDLSHNQLGNAGGVAIARFLEATPSLAAVTLENNRVGAAGLRALAAALVARGTPLRRLSLRLNPVGDAGAAQFCLEAGALVHQWDLSACGLAAETVEQVAALIRRNLPQVTHLNLACNPLRGKTGGKAAATDGAASAASAATASAATSPSPTSTRKTTTTAAAATAATKDSEDVDLVGRILFEAMTKNKALLALDLRMTEISQEYQAAIQHVINENNGEHH</sequence>
<dbReference type="Proteomes" id="UP000274922">
    <property type="component" value="Unassembled WGS sequence"/>
</dbReference>
<dbReference type="SUPFAM" id="SSF52047">
    <property type="entry name" value="RNI-like"/>
    <property type="match status" value="1"/>
</dbReference>
<dbReference type="PANTHER" id="PTHR24113:SF12">
    <property type="entry name" value="RAN GTPASE-ACTIVATING PROTEIN 1"/>
    <property type="match status" value="1"/>
</dbReference>
<dbReference type="EMBL" id="ML014211">
    <property type="protein sequence ID" value="RKP00538.1"/>
    <property type="molecule type" value="Genomic_DNA"/>
</dbReference>
<organism evidence="5 6">
    <name type="scientific">Caulochytrium protostelioides</name>
    <dbReference type="NCBI Taxonomy" id="1555241"/>
    <lineage>
        <taxon>Eukaryota</taxon>
        <taxon>Fungi</taxon>
        <taxon>Fungi incertae sedis</taxon>
        <taxon>Chytridiomycota</taxon>
        <taxon>Chytridiomycota incertae sedis</taxon>
        <taxon>Chytridiomycetes</taxon>
        <taxon>Caulochytriales</taxon>
        <taxon>Caulochytriaceae</taxon>
        <taxon>Caulochytrium</taxon>
    </lineage>
</organism>
<feature type="region of interest" description="Disordered" evidence="4">
    <location>
        <begin position="57"/>
        <end position="111"/>
    </location>
</feature>
<dbReference type="STRING" id="1555241.A0A4P9X5X1"/>
<evidence type="ECO:0000256" key="3">
    <source>
        <dbReference type="ARBA" id="ARBA00022737"/>
    </source>
</evidence>
<dbReference type="GO" id="GO:0048471">
    <property type="term" value="C:perinuclear region of cytoplasm"/>
    <property type="evidence" value="ECO:0007669"/>
    <property type="project" value="TreeGrafter"/>
</dbReference>
<keyword evidence="6" id="KW-1185">Reference proteome</keyword>
<reference evidence="6" key="1">
    <citation type="journal article" date="2018" name="Nat. Microbiol.">
        <title>Leveraging single-cell genomics to expand the fungal tree of life.</title>
        <authorList>
            <person name="Ahrendt S.R."/>
            <person name="Quandt C.A."/>
            <person name="Ciobanu D."/>
            <person name="Clum A."/>
            <person name="Salamov A."/>
            <person name="Andreopoulos B."/>
            <person name="Cheng J.F."/>
            <person name="Woyke T."/>
            <person name="Pelin A."/>
            <person name="Henrissat B."/>
            <person name="Reynolds N.K."/>
            <person name="Benny G.L."/>
            <person name="Smith M.E."/>
            <person name="James T.Y."/>
            <person name="Grigoriev I.V."/>
        </authorList>
    </citation>
    <scope>NUCLEOTIDE SEQUENCE [LARGE SCALE GENOMIC DNA]</scope>
    <source>
        <strain evidence="6">ATCC 52028</strain>
    </source>
</reference>
<dbReference type="OrthoDB" id="120976at2759"/>
<dbReference type="GO" id="GO:0005829">
    <property type="term" value="C:cytosol"/>
    <property type="evidence" value="ECO:0007669"/>
    <property type="project" value="TreeGrafter"/>
</dbReference>
<dbReference type="GO" id="GO:0031267">
    <property type="term" value="F:small GTPase binding"/>
    <property type="evidence" value="ECO:0007669"/>
    <property type="project" value="TreeGrafter"/>
</dbReference>
<dbReference type="InterPro" id="IPR001611">
    <property type="entry name" value="Leu-rich_rpt"/>
</dbReference>
<evidence type="ECO:0000313" key="6">
    <source>
        <dbReference type="Proteomes" id="UP000274922"/>
    </source>
</evidence>
<name>A0A4P9X5X1_9FUNG</name>
<accession>A0A4P9X5X1</accession>
<evidence type="ECO:0008006" key="7">
    <source>
        <dbReference type="Google" id="ProtNLM"/>
    </source>
</evidence>
<evidence type="ECO:0000256" key="4">
    <source>
        <dbReference type="SAM" id="MobiDB-lite"/>
    </source>
</evidence>